<dbReference type="PRINTS" id="PR01607">
    <property type="entry name" value="APYRASEFAMLY"/>
</dbReference>
<dbReference type="SUPFAM" id="SSF56300">
    <property type="entry name" value="Metallo-dependent phosphatases"/>
    <property type="match status" value="1"/>
</dbReference>
<gene>
    <name evidence="4" type="primary">ushA</name>
    <name evidence="4" type="ORF">NCTC10702_00176</name>
</gene>
<evidence type="ECO:0000256" key="1">
    <source>
        <dbReference type="RuleBase" id="RU362119"/>
    </source>
</evidence>
<evidence type="ECO:0000259" key="3">
    <source>
        <dbReference type="Pfam" id="PF00149"/>
    </source>
</evidence>
<keyword evidence="1 4" id="KW-0378">Hydrolase</keyword>
<evidence type="ECO:0000256" key="2">
    <source>
        <dbReference type="SAM" id="MobiDB-lite"/>
    </source>
</evidence>
<organism evidence="4 5">
    <name type="scientific">Staphylococcus aureus</name>
    <dbReference type="NCBI Taxonomy" id="1280"/>
    <lineage>
        <taxon>Bacteria</taxon>
        <taxon>Bacillati</taxon>
        <taxon>Bacillota</taxon>
        <taxon>Bacilli</taxon>
        <taxon>Bacillales</taxon>
        <taxon>Staphylococcaceae</taxon>
        <taxon>Staphylococcus</taxon>
    </lineage>
</organism>
<keyword evidence="1" id="KW-0547">Nucleotide-binding</keyword>
<dbReference type="InterPro" id="IPR004843">
    <property type="entry name" value="Calcineurin-like_PHP"/>
</dbReference>
<keyword evidence="1" id="KW-0732">Signal</keyword>
<dbReference type="CDD" id="cd07408">
    <property type="entry name" value="MPP_SA0022_N"/>
    <property type="match status" value="1"/>
</dbReference>
<dbReference type="GO" id="GO:0046872">
    <property type="term" value="F:metal ion binding"/>
    <property type="evidence" value="ECO:0007669"/>
    <property type="project" value="InterPro"/>
</dbReference>
<dbReference type="GO" id="GO:0030288">
    <property type="term" value="C:outer membrane-bounded periplasmic space"/>
    <property type="evidence" value="ECO:0007669"/>
    <property type="project" value="TreeGrafter"/>
</dbReference>
<dbReference type="InterPro" id="IPR006179">
    <property type="entry name" value="5_nucleotidase/apyrase"/>
</dbReference>
<dbReference type="GO" id="GO:0000166">
    <property type="term" value="F:nucleotide binding"/>
    <property type="evidence" value="ECO:0007669"/>
    <property type="project" value="UniProtKB-KW"/>
</dbReference>
<feature type="compositionally biased region" description="Polar residues" evidence="2">
    <location>
        <begin position="68"/>
        <end position="102"/>
    </location>
</feature>
<dbReference type="PANTHER" id="PTHR11575">
    <property type="entry name" value="5'-NUCLEOTIDASE-RELATED"/>
    <property type="match status" value="1"/>
</dbReference>
<dbReference type="InterPro" id="IPR041825">
    <property type="entry name" value="SA0022_N"/>
</dbReference>
<feature type="signal peptide" evidence="1">
    <location>
        <begin position="1"/>
        <end position="27"/>
    </location>
</feature>
<feature type="compositionally biased region" description="Polar residues" evidence="2">
    <location>
        <begin position="110"/>
        <end position="120"/>
    </location>
</feature>
<dbReference type="GO" id="GO:0009166">
    <property type="term" value="P:nucleotide catabolic process"/>
    <property type="evidence" value="ECO:0007669"/>
    <property type="project" value="InterPro"/>
</dbReference>
<name>A0A380EC70_STAAU</name>
<dbReference type="Pfam" id="PF00149">
    <property type="entry name" value="Metallophos"/>
    <property type="match status" value="1"/>
</dbReference>
<feature type="region of interest" description="Disordered" evidence="2">
    <location>
        <begin position="44"/>
        <end position="120"/>
    </location>
</feature>
<dbReference type="Proteomes" id="UP000254116">
    <property type="component" value="Unassembled WGS sequence"/>
</dbReference>
<dbReference type="EC" id="3.1.3.5" evidence="4"/>
<dbReference type="InterPro" id="IPR006146">
    <property type="entry name" value="5'-Nucleotdase_CS"/>
</dbReference>
<protein>
    <submittedName>
        <fullName evidence="4">5'-nucleotidase</fullName>
        <ecNumber evidence="4">3.1.3.5</ecNumber>
    </submittedName>
</protein>
<dbReference type="GO" id="GO:0008253">
    <property type="term" value="F:5'-nucleotidase activity"/>
    <property type="evidence" value="ECO:0007669"/>
    <property type="project" value="UniProtKB-EC"/>
</dbReference>
<dbReference type="Gene3D" id="3.60.21.10">
    <property type="match status" value="1"/>
</dbReference>
<feature type="chain" id="PRO_5016483572" evidence="1">
    <location>
        <begin position="28"/>
        <end position="400"/>
    </location>
</feature>
<dbReference type="GO" id="GO:0008768">
    <property type="term" value="F:UDP-sugar diphosphatase activity"/>
    <property type="evidence" value="ECO:0007669"/>
    <property type="project" value="TreeGrafter"/>
</dbReference>
<dbReference type="PROSITE" id="PS00786">
    <property type="entry name" value="5_NUCLEOTIDASE_2"/>
    <property type="match status" value="1"/>
</dbReference>
<comment type="similarity">
    <text evidence="1">Belongs to the 5'-nucleotidase family.</text>
</comment>
<feature type="domain" description="Calcineurin-like phosphoesterase" evidence="3">
    <location>
        <begin position="150"/>
        <end position="359"/>
    </location>
</feature>
<sequence length="400" mass="44448">MKALLLKTSVWLVLLFSVMGLWQVSNAAEQHTPMKAHAVTTIDKATTDKQQVPPTKEAAHHSGKEAATNVSASAQGTADDTNSKVTSNAPSNKPSTVVSTKVNETRDVDTQQASTQKPTHTATFKLSNAKTASLSPRMFAANAPQTTTHKILHTNDIHGRLAEEKGRVIGMAKLKTVKEQEKPDLMLDAGDAFQGLPLSNQSKGEEMAKAMNAVGYDAMAVGNHEFDFGYDQLKKLEGMLDFPMLSTNVYKDGKRAFKPSTIVTKNGIRYGIIGVTTPETKTKTRPEGIKGVEFRDPLQSVTAEMMRIYKDVDTFVVISHLGIDPSTQETWRGDYLVKQLSQNPQLKKRITVIDGHSHTVLQMVKFITMMHWHKQVQHLRISVRLHLIIAMERYRILNRH</sequence>
<proteinExistence type="inferred from homology"/>
<accession>A0A380EC70</accession>
<evidence type="ECO:0000313" key="5">
    <source>
        <dbReference type="Proteomes" id="UP000254116"/>
    </source>
</evidence>
<dbReference type="InterPro" id="IPR029052">
    <property type="entry name" value="Metallo-depent_PP-like"/>
</dbReference>
<dbReference type="EMBL" id="UHBY01000003">
    <property type="protein sequence ID" value="SUL30097.1"/>
    <property type="molecule type" value="Genomic_DNA"/>
</dbReference>
<evidence type="ECO:0000313" key="4">
    <source>
        <dbReference type="EMBL" id="SUL30097.1"/>
    </source>
</evidence>
<dbReference type="PANTHER" id="PTHR11575:SF24">
    <property type="entry name" value="5'-NUCLEOTIDASE"/>
    <property type="match status" value="1"/>
</dbReference>
<dbReference type="AlphaFoldDB" id="A0A380EC70"/>
<reference evidence="4 5" key="1">
    <citation type="submission" date="2018-06" db="EMBL/GenBank/DDBJ databases">
        <authorList>
            <consortium name="Pathogen Informatics"/>
            <person name="Doyle S."/>
        </authorList>
    </citation>
    <scope>NUCLEOTIDE SEQUENCE [LARGE SCALE GENOMIC DNA]</scope>
    <source>
        <strain evidence="4 5">NCTC10702</strain>
    </source>
</reference>